<feature type="domain" description="PRC-barrel" evidence="1">
    <location>
        <begin position="33"/>
        <end position="102"/>
    </location>
</feature>
<protein>
    <submittedName>
        <fullName evidence="2">PRC-barrel domain-containing protein</fullName>
    </submittedName>
</protein>
<organism evidence="2 3">
    <name type="scientific">Hymenobacter terrestris</name>
    <dbReference type="NCBI Taxonomy" id="2748310"/>
    <lineage>
        <taxon>Bacteria</taxon>
        <taxon>Pseudomonadati</taxon>
        <taxon>Bacteroidota</taxon>
        <taxon>Cytophagia</taxon>
        <taxon>Cytophagales</taxon>
        <taxon>Hymenobacteraceae</taxon>
        <taxon>Hymenobacter</taxon>
    </lineage>
</organism>
<reference evidence="2 3" key="1">
    <citation type="submission" date="2020-05" db="EMBL/GenBank/DDBJ databases">
        <title>Hymenobacter terrestris sp. nov. and Hymenobacter lapidiphilus sp. nov., isolated from regoliths in Antarctica.</title>
        <authorList>
            <person name="Sedlacek I."/>
            <person name="Pantucek R."/>
            <person name="Zeman M."/>
            <person name="Holochova P."/>
            <person name="Kralova S."/>
            <person name="Stankova E."/>
            <person name="Sedo O."/>
            <person name="Micenkova L."/>
            <person name="Svec P."/>
            <person name="Gupta V."/>
            <person name="Sood U."/>
            <person name="Korpole U.S."/>
            <person name="Lal R."/>
        </authorList>
    </citation>
    <scope>NUCLEOTIDE SEQUENCE [LARGE SCALE GENOMIC DNA]</scope>
    <source>
        <strain evidence="2 3">P5252</strain>
    </source>
</reference>
<evidence type="ECO:0000313" key="2">
    <source>
        <dbReference type="EMBL" id="NVO84861.1"/>
    </source>
</evidence>
<dbReference type="EMBL" id="JABKAV010000017">
    <property type="protein sequence ID" value="NVO84861.1"/>
    <property type="molecule type" value="Genomic_DNA"/>
</dbReference>
<dbReference type="InterPro" id="IPR014747">
    <property type="entry name" value="Bac_photo_RC_H_C"/>
</dbReference>
<sequence length="162" mass="18415">METPSDPIPSAQGLHLRRLRDLTEFEVADDNPDVRGWAVRGADGRQFGQVFELIVDVDALKVRYLDLQLDESLGLDARDNHILLPIGVAALDEEADNVFVPSLTYESVALYPPYNEIQITREYEQSMLRALNLGLPEASTEPDFYNQPSYDAATFYQRRRLK</sequence>
<name>A0ABX2Q1L8_9BACT</name>
<dbReference type="InterPro" id="IPR011033">
    <property type="entry name" value="PRC_barrel-like_sf"/>
</dbReference>
<gene>
    <name evidence="2" type="ORF">HW556_08190</name>
</gene>
<dbReference type="RefSeq" id="WP_176899541.1">
    <property type="nucleotide sequence ID" value="NZ_JABKAV010000017.1"/>
</dbReference>
<proteinExistence type="predicted"/>
<comment type="caution">
    <text evidence="2">The sequence shown here is derived from an EMBL/GenBank/DDBJ whole genome shotgun (WGS) entry which is preliminary data.</text>
</comment>
<evidence type="ECO:0000313" key="3">
    <source>
        <dbReference type="Proteomes" id="UP000626554"/>
    </source>
</evidence>
<evidence type="ECO:0000259" key="1">
    <source>
        <dbReference type="Pfam" id="PF05239"/>
    </source>
</evidence>
<keyword evidence="3" id="KW-1185">Reference proteome</keyword>
<accession>A0ABX2Q1L8</accession>
<dbReference type="Pfam" id="PF05239">
    <property type="entry name" value="PRC"/>
    <property type="match status" value="1"/>
</dbReference>
<dbReference type="Gene3D" id="3.90.50.10">
    <property type="entry name" value="Photosynthetic Reaction Center, subunit H, domain 2"/>
    <property type="match status" value="1"/>
</dbReference>
<dbReference type="SUPFAM" id="SSF50346">
    <property type="entry name" value="PRC-barrel domain"/>
    <property type="match status" value="1"/>
</dbReference>
<dbReference type="InterPro" id="IPR027275">
    <property type="entry name" value="PRC-brl_dom"/>
</dbReference>
<dbReference type="Proteomes" id="UP000626554">
    <property type="component" value="Unassembled WGS sequence"/>
</dbReference>